<comment type="caution">
    <text evidence="1">The sequence shown here is derived from an EMBL/GenBank/DDBJ whole genome shotgun (WGS) entry which is preliminary data.</text>
</comment>
<keyword evidence="2" id="KW-1185">Reference proteome</keyword>
<reference evidence="1 2" key="1">
    <citation type="submission" date="2015-04" db="EMBL/GenBank/DDBJ databases">
        <title>Whole genome shotgun sequence of Sphingomonas changbaiensis NBRC 104936.</title>
        <authorList>
            <person name="Katano-Makiyama Y."/>
            <person name="Hosoyama A."/>
            <person name="Hashimoto M."/>
            <person name="Noguchi M."/>
            <person name="Tsuchikane K."/>
            <person name="Ohji S."/>
            <person name="Yamazoe A."/>
            <person name="Ichikawa N."/>
            <person name="Kimura A."/>
            <person name="Fujita N."/>
        </authorList>
    </citation>
    <scope>NUCLEOTIDE SEQUENCE [LARGE SCALE GENOMIC DNA]</scope>
    <source>
        <strain evidence="1 2">NBRC 104936</strain>
    </source>
</reference>
<gene>
    <name evidence="1" type="ORF">SCH01S_46_00110</name>
</gene>
<evidence type="ECO:0000313" key="1">
    <source>
        <dbReference type="EMBL" id="GAO40304.1"/>
    </source>
</evidence>
<dbReference type="STRING" id="1219043.SCH01S_46_00110"/>
<accession>A0A0E9MRW2</accession>
<sequence>MNWTLLAGSLAGVLGLALIAKLLGLGGAELASEEEAMRIAEAERPGFVAVSAVLAEDGQSAIVAGENGDQLRIRRHGAQFVAAPLPKGEGDSRREPRAG</sequence>
<dbReference type="Proteomes" id="UP000033202">
    <property type="component" value="Unassembled WGS sequence"/>
</dbReference>
<dbReference type="AlphaFoldDB" id="A0A0E9MRW2"/>
<dbReference type="RefSeq" id="WP_052733926.1">
    <property type="nucleotide sequence ID" value="NZ_BBWU01000046.1"/>
</dbReference>
<name>A0A0E9MRW2_9SPHN</name>
<organism evidence="1 2">
    <name type="scientific">Sphingomonas changbaiensis NBRC 104936</name>
    <dbReference type="NCBI Taxonomy" id="1219043"/>
    <lineage>
        <taxon>Bacteria</taxon>
        <taxon>Pseudomonadati</taxon>
        <taxon>Pseudomonadota</taxon>
        <taxon>Alphaproteobacteria</taxon>
        <taxon>Sphingomonadales</taxon>
        <taxon>Sphingomonadaceae</taxon>
        <taxon>Sphingomonas</taxon>
    </lineage>
</organism>
<protein>
    <submittedName>
        <fullName evidence="1">Uncharacterized protein</fullName>
    </submittedName>
</protein>
<proteinExistence type="predicted"/>
<evidence type="ECO:0000313" key="2">
    <source>
        <dbReference type="Proteomes" id="UP000033202"/>
    </source>
</evidence>
<dbReference type="EMBL" id="BBWU01000046">
    <property type="protein sequence ID" value="GAO40304.1"/>
    <property type="molecule type" value="Genomic_DNA"/>
</dbReference>